<keyword evidence="3 6" id="KW-1133">Transmembrane helix</keyword>
<dbReference type="InterPro" id="IPR000725">
    <property type="entry name" value="Olfact_rcpt"/>
</dbReference>
<comment type="caution">
    <text evidence="8">The sequence shown here is derived from an EMBL/GenBank/DDBJ whole genome shotgun (WGS) entry which is preliminary data.</text>
</comment>
<dbReference type="GO" id="GO:0007186">
    <property type="term" value="P:G protein-coupled receptor signaling pathway"/>
    <property type="evidence" value="ECO:0007669"/>
    <property type="project" value="InterPro"/>
</dbReference>
<gene>
    <name evidence="8" type="ORF">WMY93_028903</name>
</gene>
<protein>
    <recommendedName>
        <fullName evidence="7">G-protein coupled receptors family 1 profile domain-containing protein</fullName>
    </recommendedName>
</protein>
<dbReference type="PANTHER" id="PTHR26451:SF885">
    <property type="entry name" value="OLFACTORY RECEPTOR"/>
    <property type="match status" value="1"/>
</dbReference>
<feature type="domain" description="G-protein coupled receptors family 1 profile" evidence="7">
    <location>
        <begin position="1"/>
        <end position="165"/>
    </location>
</feature>
<dbReference type="SUPFAM" id="SSF81321">
    <property type="entry name" value="Family A G protein-coupled receptor-like"/>
    <property type="match status" value="1"/>
</dbReference>
<dbReference type="GO" id="GO:0016020">
    <property type="term" value="C:membrane"/>
    <property type="evidence" value="ECO:0007669"/>
    <property type="project" value="UniProtKB-SubCell"/>
</dbReference>
<dbReference type="Pfam" id="PF13853">
    <property type="entry name" value="7tm_4"/>
    <property type="match status" value="1"/>
</dbReference>
<organism evidence="8 9">
    <name type="scientific">Mugilogobius chulae</name>
    <name type="common">yellowstripe goby</name>
    <dbReference type="NCBI Taxonomy" id="88201"/>
    <lineage>
        <taxon>Eukaryota</taxon>
        <taxon>Metazoa</taxon>
        <taxon>Chordata</taxon>
        <taxon>Craniata</taxon>
        <taxon>Vertebrata</taxon>
        <taxon>Euteleostomi</taxon>
        <taxon>Actinopterygii</taxon>
        <taxon>Neopterygii</taxon>
        <taxon>Teleostei</taxon>
        <taxon>Neoteleostei</taxon>
        <taxon>Acanthomorphata</taxon>
        <taxon>Gobiaria</taxon>
        <taxon>Gobiiformes</taxon>
        <taxon>Gobioidei</taxon>
        <taxon>Gobiidae</taxon>
        <taxon>Gobionellinae</taxon>
        <taxon>Mugilogobius</taxon>
    </lineage>
</organism>
<sequence>MFLLSAMAYDRYLAICCPLRYNTRMGVSKVSTLITLSFLYPFCAIMTVQILAASLPLCGNAIPTVYCNNFYIVQLSCTPTLAHNILGLTNLFVTVFFPLSVILFSYMRILRVCFNGSKQARQKALSTCTPHIASVINLVCVKAVNTMNIKTGTRSKPAKPGLDQD</sequence>
<dbReference type="PROSITE" id="PS50262">
    <property type="entry name" value="G_PROTEIN_RECEP_F1_2"/>
    <property type="match status" value="1"/>
</dbReference>
<dbReference type="GO" id="GO:0005549">
    <property type="term" value="F:odorant binding"/>
    <property type="evidence" value="ECO:0007669"/>
    <property type="project" value="TreeGrafter"/>
</dbReference>
<dbReference type="GO" id="GO:0004984">
    <property type="term" value="F:olfactory receptor activity"/>
    <property type="evidence" value="ECO:0007669"/>
    <property type="project" value="InterPro"/>
</dbReference>
<evidence type="ECO:0000256" key="5">
    <source>
        <dbReference type="ARBA" id="ARBA00023224"/>
    </source>
</evidence>
<dbReference type="Proteomes" id="UP001460270">
    <property type="component" value="Unassembled WGS sequence"/>
</dbReference>
<keyword evidence="4 6" id="KW-0472">Membrane</keyword>
<comment type="subcellular location">
    <subcellularLocation>
        <location evidence="1">Membrane</location>
        <topology evidence="1">Multi-pass membrane protein</topology>
    </subcellularLocation>
</comment>
<dbReference type="EMBL" id="JBBPFD010000021">
    <property type="protein sequence ID" value="KAK7882729.1"/>
    <property type="molecule type" value="Genomic_DNA"/>
</dbReference>
<keyword evidence="2 6" id="KW-0812">Transmembrane</keyword>
<dbReference type="AlphaFoldDB" id="A0AAW0N0P3"/>
<evidence type="ECO:0000313" key="9">
    <source>
        <dbReference type="Proteomes" id="UP001460270"/>
    </source>
</evidence>
<evidence type="ECO:0000256" key="3">
    <source>
        <dbReference type="ARBA" id="ARBA00022989"/>
    </source>
</evidence>
<keyword evidence="5" id="KW-0807">Transducer</keyword>
<keyword evidence="9" id="KW-1185">Reference proteome</keyword>
<feature type="transmembrane region" description="Helical" evidence="6">
    <location>
        <begin position="85"/>
        <end position="106"/>
    </location>
</feature>
<dbReference type="PANTHER" id="PTHR26451">
    <property type="entry name" value="G_PROTEIN_RECEP_F1_2 DOMAIN-CONTAINING PROTEIN"/>
    <property type="match status" value="1"/>
</dbReference>
<accession>A0AAW0N0P3</accession>
<dbReference type="InterPro" id="IPR017452">
    <property type="entry name" value="GPCR_Rhodpsn_7TM"/>
</dbReference>
<evidence type="ECO:0000256" key="6">
    <source>
        <dbReference type="SAM" id="Phobius"/>
    </source>
</evidence>
<reference evidence="9" key="1">
    <citation type="submission" date="2024-04" db="EMBL/GenBank/DDBJ databases">
        <title>Salinicola lusitanus LLJ914,a marine bacterium isolated from the Okinawa Trough.</title>
        <authorList>
            <person name="Li J."/>
        </authorList>
    </citation>
    <scope>NUCLEOTIDE SEQUENCE [LARGE SCALE GENOMIC DNA]</scope>
</reference>
<evidence type="ECO:0000256" key="2">
    <source>
        <dbReference type="ARBA" id="ARBA00022692"/>
    </source>
</evidence>
<evidence type="ECO:0000259" key="7">
    <source>
        <dbReference type="PROSITE" id="PS50262"/>
    </source>
</evidence>
<evidence type="ECO:0000256" key="4">
    <source>
        <dbReference type="ARBA" id="ARBA00023136"/>
    </source>
</evidence>
<proteinExistence type="predicted"/>
<dbReference type="Gene3D" id="1.20.1070.10">
    <property type="entry name" value="Rhodopsin 7-helix transmembrane proteins"/>
    <property type="match status" value="1"/>
</dbReference>
<dbReference type="InterPro" id="IPR052921">
    <property type="entry name" value="GPCR1_Superfamily_Member"/>
</dbReference>
<feature type="transmembrane region" description="Helical" evidence="6">
    <location>
        <begin position="30"/>
        <end position="52"/>
    </location>
</feature>
<evidence type="ECO:0000256" key="1">
    <source>
        <dbReference type="ARBA" id="ARBA00004141"/>
    </source>
</evidence>
<name>A0AAW0N0P3_9GOBI</name>
<evidence type="ECO:0000313" key="8">
    <source>
        <dbReference type="EMBL" id="KAK7882729.1"/>
    </source>
</evidence>